<sequence>MKKNKIKELTTNYVHGKSQEEIEINRKLSQSFSKNSIKNKYLEKKNLIETLSNADEENYKTNDNELDNILKDMTKNMYIYSD</sequence>
<name>A0AAE9WL57_PLAYO</name>
<organism evidence="1 2">
    <name type="scientific">Plasmodium yoelii yoelii</name>
    <dbReference type="NCBI Taxonomy" id="73239"/>
    <lineage>
        <taxon>Eukaryota</taxon>
        <taxon>Sar</taxon>
        <taxon>Alveolata</taxon>
        <taxon>Apicomplexa</taxon>
        <taxon>Aconoidasida</taxon>
        <taxon>Haemosporida</taxon>
        <taxon>Plasmodiidae</taxon>
        <taxon>Plasmodium</taxon>
        <taxon>Plasmodium (Vinckeia)</taxon>
    </lineage>
</organism>
<evidence type="ECO:0000313" key="1">
    <source>
        <dbReference type="EMBL" id="WBY54996.1"/>
    </source>
</evidence>
<evidence type="ECO:0000313" key="2">
    <source>
        <dbReference type="Proteomes" id="UP001054126"/>
    </source>
</evidence>
<dbReference type="Proteomes" id="UP001054126">
    <property type="component" value="Chromosome 3"/>
</dbReference>
<proteinExistence type="predicted"/>
<gene>
    <name evidence="1" type="ORF">Py17XNL_000303654</name>
</gene>
<accession>A0AAE9WL57</accession>
<reference evidence="1" key="1">
    <citation type="submission" date="2023-01" db="EMBL/GenBank/DDBJ databases">
        <title>Long-Read Genome Assembly and Gene Model Annotations for the Rodent Malaria Parasite Plasmodium yoelii 17XNL.</title>
        <authorList>
            <person name="Mitchell G.J."/>
            <person name="Sebastian A."/>
            <person name="Albert I."/>
            <person name="Lindner S.E."/>
        </authorList>
    </citation>
    <scope>NUCLEOTIDE SEQUENCE</scope>
    <source>
        <strain evidence="1">17XNL clone 1.1</strain>
    </source>
</reference>
<dbReference type="AlphaFoldDB" id="A0AAE9WL57"/>
<protein>
    <submittedName>
        <fullName evidence="1">Protein CERLI1</fullName>
    </submittedName>
</protein>
<dbReference type="EMBL" id="CP115527">
    <property type="protein sequence ID" value="WBY54996.1"/>
    <property type="molecule type" value="Genomic_DNA"/>
</dbReference>